<reference evidence="1" key="1">
    <citation type="submission" date="2020-11" db="EMBL/GenBank/DDBJ databases">
        <title>Nocardioides sp. CBS4Y-1, whole genome shotgun sequence.</title>
        <authorList>
            <person name="Tuo L."/>
        </authorList>
    </citation>
    <scope>NUCLEOTIDE SEQUENCE</scope>
    <source>
        <strain evidence="1">CBS4Y-1</strain>
    </source>
</reference>
<gene>
    <name evidence="1" type="ORF">ISG29_09740</name>
</gene>
<dbReference type="SUPFAM" id="SSF88713">
    <property type="entry name" value="Glycoside hydrolase/deacetylase"/>
    <property type="match status" value="1"/>
</dbReference>
<proteinExistence type="predicted"/>
<accession>A0A930UW59</accession>
<dbReference type="PANTHER" id="PTHR47561:SF1">
    <property type="entry name" value="POLYSACCHARIDE DEACETYLASE FAMILY PROTEIN (AFU_ORTHOLOGUE AFUA_6G05030)"/>
    <property type="match status" value="1"/>
</dbReference>
<dbReference type="Gene3D" id="3.20.20.370">
    <property type="entry name" value="Glycoside hydrolase/deacetylase"/>
    <property type="match status" value="2"/>
</dbReference>
<dbReference type="PANTHER" id="PTHR47561">
    <property type="entry name" value="POLYSACCHARIDE DEACETYLASE FAMILY PROTEIN (AFU_ORTHOLOGUE AFUA_6G05030)"/>
    <property type="match status" value="1"/>
</dbReference>
<sequence length="143" mass="15809">MKEIQVLVGVDVDATADRLGSYGGAANPSDTPWGMFAGEVGSHRLRSRSDRMAIQSTWFVPGHSVETSPEPMWTDQSDGVHREMGHADSPITLHPDVCDRPQVVRMLERFFGYRQSRAGVTFRTFECAADQVRARVPFGGRAS</sequence>
<evidence type="ECO:0000313" key="1">
    <source>
        <dbReference type="EMBL" id="MBF4161973.1"/>
    </source>
</evidence>
<name>A0A930UW59_9ACTN</name>
<dbReference type="GO" id="GO:0005975">
    <property type="term" value="P:carbohydrate metabolic process"/>
    <property type="evidence" value="ECO:0007669"/>
    <property type="project" value="InterPro"/>
</dbReference>
<dbReference type="Proteomes" id="UP000656804">
    <property type="component" value="Unassembled WGS sequence"/>
</dbReference>
<dbReference type="InterPro" id="IPR011330">
    <property type="entry name" value="Glyco_hydro/deAcase_b/a-brl"/>
</dbReference>
<dbReference type="EMBL" id="JADIVZ010000003">
    <property type="protein sequence ID" value="MBF4161973.1"/>
    <property type="molecule type" value="Genomic_DNA"/>
</dbReference>
<dbReference type="AlphaFoldDB" id="A0A930UW59"/>
<evidence type="ECO:0000313" key="2">
    <source>
        <dbReference type="Proteomes" id="UP000656804"/>
    </source>
</evidence>
<organism evidence="1 2">
    <name type="scientific">Nocardioides acrostichi</name>
    <dbReference type="NCBI Taxonomy" id="2784339"/>
    <lineage>
        <taxon>Bacteria</taxon>
        <taxon>Bacillati</taxon>
        <taxon>Actinomycetota</taxon>
        <taxon>Actinomycetes</taxon>
        <taxon>Propionibacteriales</taxon>
        <taxon>Nocardioidaceae</taxon>
        <taxon>Nocardioides</taxon>
    </lineage>
</organism>
<comment type="caution">
    <text evidence="1">The sequence shown here is derived from an EMBL/GenBank/DDBJ whole genome shotgun (WGS) entry which is preliminary data.</text>
</comment>
<protein>
    <submittedName>
        <fullName evidence="1">Uncharacterized protein</fullName>
    </submittedName>
</protein>
<keyword evidence="2" id="KW-1185">Reference proteome</keyword>